<accession>A0A2A9P510</accession>
<keyword evidence="3" id="KW-1185">Reference proteome</keyword>
<organism evidence="2 3">
    <name type="scientific">Ophiocordyceps unilateralis</name>
    <name type="common">Zombie-ant fungus</name>
    <name type="synonym">Torrubia unilateralis</name>
    <dbReference type="NCBI Taxonomy" id="268505"/>
    <lineage>
        <taxon>Eukaryota</taxon>
        <taxon>Fungi</taxon>
        <taxon>Dikarya</taxon>
        <taxon>Ascomycota</taxon>
        <taxon>Pezizomycotina</taxon>
        <taxon>Sordariomycetes</taxon>
        <taxon>Hypocreomycetidae</taxon>
        <taxon>Hypocreales</taxon>
        <taxon>Ophiocordycipitaceae</taxon>
        <taxon>Ophiocordyceps</taxon>
    </lineage>
</organism>
<evidence type="ECO:0000313" key="3">
    <source>
        <dbReference type="Proteomes" id="UP000037136"/>
    </source>
</evidence>
<sequence length="458" mass="50242">MVDLDAALTRSSLVTLVPLPRRRLSPAQKLCRSPSSLLFAHHLSTQAGKPPLQTLRSPRCIPSSNSELRPCLSRARLGDDARPNDMTAPSAESVSSASALSSLSEAAAMTPEPSLSASRDSVPASRSFILRNGRPYLDDPKLPYPLPSDLAELHRQSLRTLLLCELFGITRAAATAIYPSPASMSRLPWPLGDKFDLIMVKDMSLAVVESQLQYRIIGKYLRFLKPGGTIEIWDSDHVIRMLRPHVHESTPDGDTNKQEAVSSLGAYVMSANTPLSASSNPFLASYNAWLERALEARHLSSVPCSLIGPSMLQESDALDDIQSRRLAIPLGEVRWEREPDGSSSDGTMGKEATNQMALSDDQSALRATALLTVVQQVQALEPILREASGKSQDEWDVWMGKMMSNLISDGGASWGECLEVGVWWARKKLGGKLRRPRTWQEPIFSAVADRRRSSIYST</sequence>
<reference evidence="2 3" key="2">
    <citation type="journal article" date="2017" name="Sci. Rep.">
        <title>Ant-infecting Ophiocordyceps genomes reveal a high diversity of potential behavioral manipulation genes and a possible major role for enterotoxins.</title>
        <authorList>
            <person name="de Bekker C."/>
            <person name="Ohm R.A."/>
            <person name="Evans H.C."/>
            <person name="Brachmann A."/>
            <person name="Hughes D.P."/>
        </authorList>
    </citation>
    <scope>NUCLEOTIDE SEQUENCE [LARGE SCALE GENOMIC DNA]</scope>
    <source>
        <strain evidence="2 3">SC16a</strain>
    </source>
</reference>
<name>A0A2A9P510_OPHUN</name>
<dbReference type="SUPFAM" id="SSF53335">
    <property type="entry name" value="S-adenosyl-L-methionine-dependent methyltransferases"/>
    <property type="match status" value="1"/>
</dbReference>
<dbReference type="OrthoDB" id="2013972at2759"/>
<dbReference type="Proteomes" id="UP000037136">
    <property type="component" value="Unassembled WGS sequence"/>
</dbReference>
<dbReference type="AlphaFoldDB" id="A0A2A9P510"/>
<gene>
    <name evidence="2" type="ORF">XA68_16821</name>
</gene>
<comment type="caution">
    <text evidence="2">The sequence shown here is derived from an EMBL/GenBank/DDBJ whole genome shotgun (WGS) entry which is preliminary data.</text>
</comment>
<dbReference type="STRING" id="268505.A0A2A9P510"/>
<feature type="region of interest" description="Disordered" evidence="1">
    <location>
        <begin position="75"/>
        <end position="95"/>
    </location>
</feature>
<evidence type="ECO:0000313" key="2">
    <source>
        <dbReference type="EMBL" id="PFH56264.1"/>
    </source>
</evidence>
<protein>
    <submittedName>
        <fullName evidence="2">Uncharacterized protein</fullName>
    </submittedName>
</protein>
<dbReference type="InterPro" id="IPR029063">
    <property type="entry name" value="SAM-dependent_MTases_sf"/>
</dbReference>
<reference evidence="2 3" key="1">
    <citation type="journal article" date="2015" name="BMC Genomics">
        <title>Gene expression during zombie ant biting behavior reflects the complexity underlying fungal parasitic behavioral manipulation.</title>
        <authorList>
            <person name="de Bekker C."/>
            <person name="Ohm R.A."/>
            <person name="Loreto R.G."/>
            <person name="Sebastian A."/>
            <person name="Albert I."/>
            <person name="Merrow M."/>
            <person name="Brachmann A."/>
            <person name="Hughes D.P."/>
        </authorList>
    </citation>
    <scope>NUCLEOTIDE SEQUENCE [LARGE SCALE GENOMIC DNA]</scope>
    <source>
        <strain evidence="2 3">SC16a</strain>
    </source>
</reference>
<proteinExistence type="predicted"/>
<evidence type="ECO:0000256" key="1">
    <source>
        <dbReference type="SAM" id="MobiDB-lite"/>
    </source>
</evidence>
<dbReference type="EMBL" id="LAZP02000620">
    <property type="protein sequence ID" value="PFH56264.1"/>
    <property type="molecule type" value="Genomic_DNA"/>
</dbReference>